<dbReference type="Proteomes" id="UP000628840">
    <property type="component" value="Unassembled WGS sequence"/>
</dbReference>
<name>A0A830EW85_9EURY</name>
<dbReference type="InterPro" id="IPR055948">
    <property type="entry name" value="DUF7526"/>
</dbReference>
<accession>A0A830EW85</accession>
<dbReference type="EMBL" id="BMPF01000003">
    <property type="protein sequence ID" value="GGL37026.1"/>
    <property type="molecule type" value="Genomic_DNA"/>
</dbReference>
<proteinExistence type="predicted"/>
<dbReference type="Pfam" id="PF24370">
    <property type="entry name" value="DUF7526"/>
    <property type="match status" value="1"/>
</dbReference>
<evidence type="ECO:0000313" key="2">
    <source>
        <dbReference type="Proteomes" id="UP000628840"/>
    </source>
</evidence>
<evidence type="ECO:0000313" key="1">
    <source>
        <dbReference type="EMBL" id="GGL37026.1"/>
    </source>
</evidence>
<sequence>MPETIRGTVLHVVPPADLDDHDLDPELAALAAGHTVAVCRRGGDPSLRQRLRTFLTGGTIDAVTVVLDSTPETGDSLAVTARETDLAGVYDAT</sequence>
<dbReference type="RefSeq" id="WP_188883671.1">
    <property type="nucleotide sequence ID" value="NZ_BMPF01000003.1"/>
</dbReference>
<dbReference type="AlphaFoldDB" id="A0A830EW85"/>
<dbReference type="OrthoDB" id="305246at2157"/>
<gene>
    <name evidence="1" type="ORF">GCM10009037_20650</name>
</gene>
<protein>
    <submittedName>
        <fullName evidence="1">Uncharacterized protein</fullName>
    </submittedName>
</protein>
<organism evidence="1 2">
    <name type="scientific">Halarchaeum grantii</name>
    <dbReference type="NCBI Taxonomy" id="1193105"/>
    <lineage>
        <taxon>Archaea</taxon>
        <taxon>Methanobacteriati</taxon>
        <taxon>Methanobacteriota</taxon>
        <taxon>Stenosarchaea group</taxon>
        <taxon>Halobacteria</taxon>
        <taxon>Halobacteriales</taxon>
        <taxon>Halobacteriaceae</taxon>
    </lineage>
</organism>
<reference evidence="1 2" key="1">
    <citation type="journal article" date="2019" name="Int. J. Syst. Evol. Microbiol.">
        <title>The Global Catalogue of Microorganisms (GCM) 10K type strain sequencing project: providing services to taxonomists for standard genome sequencing and annotation.</title>
        <authorList>
            <consortium name="The Broad Institute Genomics Platform"/>
            <consortium name="The Broad Institute Genome Sequencing Center for Infectious Disease"/>
            <person name="Wu L."/>
            <person name="Ma J."/>
        </authorList>
    </citation>
    <scope>NUCLEOTIDE SEQUENCE [LARGE SCALE GENOMIC DNA]</scope>
    <source>
        <strain evidence="1 2">JCM 19585</strain>
    </source>
</reference>
<comment type="caution">
    <text evidence="1">The sequence shown here is derived from an EMBL/GenBank/DDBJ whole genome shotgun (WGS) entry which is preliminary data.</text>
</comment>
<keyword evidence="2" id="KW-1185">Reference proteome</keyword>